<feature type="transmembrane region" description="Helical" evidence="1">
    <location>
        <begin position="96"/>
        <end position="115"/>
    </location>
</feature>
<evidence type="ECO:0000256" key="1">
    <source>
        <dbReference type="SAM" id="Phobius"/>
    </source>
</evidence>
<keyword evidence="1" id="KW-1133">Transmembrane helix</keyword>
<feature type="transmembrane region" description="Helical" evidence="1">
    <location>
        <begin position="230"/>
        <end position="257"/>
    </location>
</feature>
<proteinExistence type="predicted"/>
<dbReference type="InterPro" id="IPR010266">
    <property type="entry name" value="NnrS"/>
</dbReference>
<accession>A0ABX0V3M4</accession>
<feature type="transmembrane region" description="Helical" evidence="1">
    <location>
        <begin position="26"/>
        <end position="46"/>
    </location>
</feature>
<protein>
    <submittedName>
        <fullName evidence="2">Uncharacterized protein involved in response to NO</fullName>
    </submittedName>
</protein>
<organism evidence="2 3">
    <name type="scientific">Pseudochelatococcus lubricantis</name>
    <dbReference type="NCBI Taxonomy" id="1538102"/>
    <lineage>
        <taxon>Bacteria</taxon>
        <taxon>Pseudomonadati</taxon>
        <taxon>Pseudomonadota</taxon>
        <taxon>Alphaproteobacteria</taxon>
        <taxon>Hyphomicrobiales</taxon>
        <taxon>Chelatococcaceae</taxon>
        <taxon>Pseudochelatococcus</taxon>
    </lineage>
</organism>
<feature type="transmembrane region" description="Helical" evidence="1">
    <location>
        <begin position="277"/>
        <end position="299"/>
    </location>
</feature>
<feature type="transmembrane region" description="Helical" evidence="1">
    <location>
        <begin position="150"/>
        <end position="170"/>
    </location>
</feature>
<feature type="transmembrane region" description="Helical" evidence="1">
    <location>
        <begin position="311"/>
        <end position="334"/>
    </location>
</feature>
<gene>
    <name evidence="2" type="ORF">FHS82_003614</name>
</gene>
<dbReference type="Pfam" id="PF05940">
    <property type="entry name" value="NnrS"/>
    <property type="match status" value="1"/>
</dbReference>
<feature type="transmembrane region" description="Helical" evidence="1">
    <location>
        <begin position="182"/>
        <end position="209"/>
    </location>
</feature>
<keyword evidence="1" id="KW-0472">Membrane</keyword>
<feature type="transmembrane region" description="Helical" evidence="1">
    <location>
        <begin position="66"/>
        <end position="84"/>
    </location>
</feature>
<keyword evidence="3" id="KW-1185">Reference proteome</keyword>
<evidence type="ECO:0000313" key="2">
    <source>
        <dbReference type="EMBL" id="NIJ59753.1"/>
    </source>
</evidence>
<dbReference type="RefSeq" id="WP_166955429.1">
    <property type="nucleotide sequence ID" value="NZ_JAASQI010000010.1"/>
</dbReference>
<keyword evidence="1" id="KW-0812">Transmembrane</keyword>
<sequence>MNTHRHAAPASAPAFVPPVLTEGLRLFFPVAAAHGALWPVLWVILYGLDLPFAAAIPPSQWHAHEMIYGTYGMALAGFLTSAMPEWTDTPPRRGGALLLLLALWLPGRLAGLVGADVLSPLAGASDAAFLAVLGWYVLKPLLLRRSARHGSFVLWVALFALTEIGIRVAWFVEDYELSHRLLMAAVCIFMAFFTLSVARIGVVVINLALDPSGGTTPYRPHPGRQNLAAGMVALYGAAALAFPGSLAPAFLALAAGATFMDRLTEWFIGRALFRTQVLALALANLFAGIGFFVVGLGGLDIGIAGMTLAPATGVHLLTLGALGMAIMAVFVIAGLRHTGHDLVLPWQAHAAVVAMAAAALVRTLPELGFATFLMGPHYALGALLWAAAFALWLHAFLPMMRAPTVGTATEDPSRC</sequence>
<comment type="caution">
    <text evidence="2">The sequence shown here is derived from an EMBL/GenBank/DDBJ whole genome shotgun (WGS) entry which is preliminary data.</text>
</comment>
<reference evidence="2 3" key="1">
    <citation type="submission" date="2020-03" db="EMBL/GenBank/DDBJ databases">
        <title>Genomic Encyclopedia of Type Strains, Phase IV (KMG-IV): sequencing the most valuable type-strain genomes for metagenomic binning, comparative biology and taxonomic classification.</title>
        <authorList>
            <person name="Goeker M."/>
        </authorList>
    </citation>
    <scope>NUCLEOTIDE SEQUENCE [LARGE SCALE GENOMIC DNA]</scope>
    <source>
        <strain evidence="2 3">DSM 103870</strain>
    </source>
</reference>
<feature type="transmembrane region" description="Helical" evidence="1">
    <location>
        <begin position="377"/>
        <end position="397"/>
    </location>
</feature>
<dbReference type="Proteomes" id="UP001429580">
    <property type="component" value="Unassembled WGS sequence"/>
</dbReference>
<name>A0ABX0V3M4_9HYPH</name>
<dbReference type="EMBL" id="JAASQI010000010">
    <property type="protein sequence ID" value="NIJ59753.1"/>
    <property type="molecule type" value="Genomic_DNA"/>
</dbReference>
<feature type="transmembrane region" description="Helical" evidence="1">
    <location>
        <begin position="346"/>
        <end position="365"/>
    </location>
</feature>
<evidence type="ECO:0000313" key="3">
    <source>
        <dbReference type="Proteomes" id="UP001429580"/>
    </source>
</evidence>